<evidence type="ECO:0000256" key="1">
    <source>
        <dbReference type="ARBA" id="ARBA00001911"/>
    </source>
</evidence>
<keyword evidence="8" id="KW-0456">Lyase</keyword>
<comment type="cofactor">
    <cofactor evidence="1">
        <name>NAD(+)</name>
        <dbReference type="ChEBI" id="CHEBI:57540"/>
    </cofactor>
</comment>
<dbReference type="NCBIfam" id="TIGR01357">
    <property type="entry name" value="aroB"/>
    <property type="match status" value="1"/>
</dbReference>
<dbReference type="RefSeq" id="WP_090249047.1">
    <property type="nucleotide sequence ID" value="NZ_FPAS01000003.1"/>
</dbReference>
<dbReference type="InterPro" id="IPR016037">
    <property type="entry name" value="DHQ_synth_AroB"/>
</dbReference>
<reference evidence="13 14" key="1">
    <citation type="submission" date="2016-10" db="EMBL/GenBank/DDBJ databases">
        <authorList>
            <person name="de Groot N.N."/>
        </authorList>
    </citation>
    <scope>NUCLEOTIDE SEQUENCE [LARGE SCALE GENOMIC DNA]</scope>
    <source>
        <strain evidence="13 14">CGMCC 1.7005</strain>
    </source>
</reference>
<dbReference type="CDD" id="cd08195">
    <property type="entry name" value="DHQS"/>
    <property type="match status" value="1"/>
</dbReference>
<dbReference type="EC" id="4.2.3.4" evidence="10"/>
<evidence type="ECO:0000256" key="3">
    <source>
        <dbReference type="ARBA" id="ARBA00003485"/>
    </source>
</evidence>
<gene>
    <name evidence="13" type="ORF">SAMN05216474_2027</name>
</gene>
<evidence type="ECO:0000259" key="11">
    <source>
        <dbReference type="Pfam" id="PF01761"/>
    </source>
</evidence>
<dbReference type="EMBL" id="FPAS01000003">
    <property type="protein sequence ID" value="SFT73551.1"/>
    <property type="molecule type" value="Genomic_DNA"/>
</dbReference>
<comment type="function">
    <text evidence="3">Catalyzes the conversion of 3-deoxy-D-arabino-heptulosonate 7-phosphate (DAHP) to dehydroquinate (DHQ).</text>
</comment>
<evidence type="ECO:0000313" key="14">
    <source>
        <dbReference type="Proteomes" id="UP000236454"/>
    </source>
</evidence>
<dbReference type="InterPro" id="IPR050071">
    <property type="entry name" value="Dehydroquinate_synthase"/>
</dbReference>
<dbReference type="GO" id="GO:0003856">
    <property type="term" value="F:3-dehydroquinate synthase activity"/>
    <property type="evidence" value="ECO:0007669"/>
    <property type="project" value="UniProtKB-UniRule"/>
</dbReference>
<comment type="cofactor">
    <cofactor evidence="2">
        <name>Co(2+)</name>
        <dbReference type="ChEBI" id="CHEBI:48828"/>
    </cofactor>
</comment>
<keyword evidence="7" id="KW-0520">NAD</keyword>
<dbReference type="STRING" id="477690.SAMN05216474_2027"/>
<evidence type="ECO:0000256" key="2">
    <source>
        <dbReference type="ARBA" id="ARBA00001941"/>
    </source>
</evidence>
<dbReference type="GO" id="GO:0005737">
    <property type="term" value="C:cytoplasm"/>
    <property type="evidence" value="ECO:0007669"/>
    <property type="project" value="InterPro"/>
</dbReference>
<dbReference type="Pfam" id="PF01761">
    <property type="entry name" value="DHQ_synthase"/>
    <property type="match status" value="1"/>
</dbReference>
<dbReference type="InterPro" id="IPR030963">
    <property type="entry name" value="DHQ_synth_fam"/>
</dbReference>
<evidence type="ECO:0000256" key="7">
    <source>
        <dbReference type="ARBA" id="ARBA00023027"/>
    </source>
</evidence>
<dbReference type="AlphaFoldDB" id="A0A1I7AF35"/>
<evidence type="ECO:0000259" key="12">
    <source>
        <dbReference type="Pfam" id="PF24621"/>
    </source>
</evidence>
<evidence type="ECO:0000256" key="4">
    <source>
        <dbReference type="ARBA" id="ARBA00022723"/>
    </source>
</evidence>
<dbReference type="GO" id="GO:0000166">
    <property type="term" value="F:nucleotide binding"/>
    <property type="evidence" value="ECO:0007669"/>
    <property type="project" value="UniProtKB-KW"/>
</dbReference>
<dbReference type="GO" id="GO:0046872">
    <property type="term" value="F:metal ion binding"/>
    <property type="evidence" value="ECO:0007669"/>
    <property type="project" value="UniProtKB-KW"/>
</dbReference>
<dbReference type="PANTHER" id="PTHR43622">
    <property type="entry name" value="3-DEHYDROQUINATE SYNTHASE"/>
    <property type="match status" value="1"/>
</dbReference>
<keyword evidence="9" id="KW-0170">Cobalt</keyword>
<sequence length="354" mass="39664">MIKKIESQGYYIEIGNHAESSLQQLLDVDFAQAKKVIIVDENTHDNCLEALLTHYEALKEAEVILLPPGEENKVMEICFQVWEALTEYKIGRRDLIINLGGGVITDLGGFIASIYKRGVQFINMPTSLLAMVDASSGGKTGIDLGPFKNQLGLFAYPICTIIDPGFLQTLPDNEKVWGKAEMLKHGLIADKAHWDTLKEKDVHDITLEDIATSASIKNNIVLKDPKEENERKKLNFGHTIAHALEAYFLDKSPLPHGYAVALGLLVESKISIDLGLLSKEEYYEIEHFILQQYDKIDNISTIGETLLGFMQNDKKREGQEYNFTLLNTIGQSSINHTVTEEVILEALKVIDTQF</sequence>
<dbReference type="Pfam" id="PF24621">
    <property type="entry name" value="DHQS_C"/>
    <property type="match status" value="1"/>
</dbReference>
<feature type="domain" description="3-dehydroquinate synthase C-terminal" evidence="12">
    <location>
        <begin position="178"/>
        <end position="315"/>
    </location>
</feature>
<evidence type="ECO:0000256" key="8">
    <source>
        <dbReference type="ARBA" id="ARBA00023239"/>
    </source>
</evidence>
<accession>A0A1I7AF35</accession>
<keyword evidence="14" id="KW-1185">Reference proteome</keyword>
<evidence type="ECO:0000256" key="5">
    <source>
        <dbReference type="ARBA" id="ARBA00022741"/>
    </source>
</evidence>
<protein>
    <recommendedName>
        <fullName evidence="10">3-dehydroquinate synthase</fullName>
        <ecNumber evidence="10">4.2.3.4</ecNumber>
    </recommendedName>
</protein>
<organism evidence="13 14">
    <name type="scientific">Lishizhenia tianjinensis</name>
    <dbReference type="NCBI Taxonomy" id="477690"/>
    <lineage>
        <taxon>Bacteria</taxon>
        <taxon>Pseudomonadati</taxon>
        <taxon>Bacteroidota</taxon>
        <taxon>Flavobacteriia</taxon>
        <taxon>Flavobacteriales</taxon>
        <taxon>Crocinitomicaceae</taxon>
        <taxon>Lishizhenia</taxon>
    </lineage>
</organism>
<evidence type="ECO:0000256" key="6">
    <source>
        <dbReference type="ARBA" id="ARBA00022833"/>
    </source>
</evidence>
<evidence type="ECO:0000313" key="13">
    <source>
        <dbReference type="EMBL" id="SFT73551.1"/>
    </source>
</evidence>
<dbReference type="InterPro" id="IPR030960">
    <property type="entry name" value="DHQS/DOIS_N"/>
</dbReference>
<dbReference type="Proteomes" id="UP000236454">
    <property type="component" value="Unassembled WGS sequence"/>
</dbReference>
<dbReference type="InterPro" id="IPR056179">
    <property type="entry name" value="DHQS_C"/>
</dbReference>
<keyword evidence="5" id="KW-0547">Nucleotide-binding</keyword>
<dbReference type="OrthoDB" id="9806583at2"/>
<dbReference type="Gene3D" id="3.40.50.1970">
    <property type="match status" value="1"/>
</dbReference>
<dbReference type="GO" id="GO:0009073">
    <property type="term" value="P:aromatic amino acid family biosynthetic process"/>
    <property type="evidence" value="ECO:0007669"/>
    <property type="project" value="InterPro"/>
</dbReference>
<evidence type="ECO:0000256" key="9">
    <source>
        <dbReference type="ARBA" id="ARBA00023285"/>
    </source>
</evidence>
<keyword evidence="4" id="KW-0479">Metal-binding</keyword>
<name>A0A1I7AF35_9FLAO</name>
<dbReference type="GO" id="GO:0009423">
    <property type="term" value="P:chorismate biosynthetic process"/>
    <property type="evidence" value="ECO:0007669"/>
    <property type="project" value="UniProtKB-UniRule"/>
</dbReference>
<keyword evidence="6" id="KW-0862">Zinc</keyword>
<proteinExistence type="predicted"/>
<dbReference type="Gene3D" id="1.20.1090.10">
    <property type="entry name" value="Dehydroquinate synthase-like - alpha domain"/>
    <property type="match status" value="1"/>
</dbReference>
<dbReference type="PIRSF" id="PIRSF001455">
    <property type="entry name" value="DHQ_synth"/>
    <property type="match status" value="1"/>
</dbReference>
<dbReference type="SUPFAM" id="SSF56796">
    <property type="entry name" value="Dehydroquinate synthase-like"/>
    <property type="match status" value="1"/>
</dbReference>
<feature type="domain" description="3-dehydroquinate synthase N-terminal" evidence="11">
    <location>
        <begin position="64"/>
        <end position="174"/>
    </location>
</feature>
<dbReference type="PANTHER" id="PTHR43622:SF1">
    <property type="entry name" value="3-DEHYDROQUINATE SYNTHASE"/>
    <property type="match status" value="1"/>
</dbReference>
<evidence type="ECO:0000256" key="10">
    <source>
        <dbReference type="NCBIfam" id="TIGR01357"/>
    </source>
</evidence>